<name>A0A4R2BY02_9HYPH</name>
<organism evidence="3 4">
    <name type="scientific">Sinorhizobium americanum</name>
    <dbReference type="NCBI Taxonomy" id="194963"/>
    <lineage>
        <taxon>Bacteria</taxon>
        <taxon>Pseudomonadati</taxon>
        <taxon>Pseudomonadota</taxon>
        <taxon>Alphaproteobacteria</taxon>
        <taxon>Hyphomicrobiales</taxon>
        <taxon>Rhizobiaceae</taxon>
        <taxon>Sinorhizobium/Ensifer group</taxon>
        <taxon>Sinorhizobium</taxon>
    </lineage>
</organism>
<dbReference type="Pfam" id="PF02594">
    <property type="entry name" value="DUF167"/>
    <property type="match status" value="1"/>
</dbReference>
<dbReference type="Gene3D" id="3.30.1200.10">
    <property type="entry name" value="YggU-like"/>
    <property type="match status" value="1"/>
</dbReference>
<dbReference type="InterPro" id="IPR036591">
    <property type="entry name" value="YggU-like_sf"/>
</dbReference>
<reference evidence="3 4" key="1">
    <citation type="submission" date="2019-03" db="EMBL/GenBank/DDBJ databases">
        <title>Genomic Encyclopedia of Type Strains, Phase IV (KMG-V): Genome sequencing to study the core and pangenomes of soil and plant-associated prokaryotes.</title>
        <authorList>
            <person name="Whitman W."/>
        </authorList>
    </citation>
    <scope>NUCLEOTIDE SEQUENCE [LARGE SCALE GENOMIC DNA]</scope>
    <source>
        <strain evidence="3 4">23C40</strain>
    </source>
</reference>
<dbReference type="InterPro" id="IPR003746">
    <property type="entry name" value="DUF167"/>
</dbReference>
<accession>A0A4R2BY02</accession>
<proteinExistence type="inferred from homology"/>
<dbReference type="SMART" id="SM01152">
    <property type="entry name" value="DUF167"/>
    <property type="match status" value="1"/>
</dbReference>
<comment type="similarity">
    <text evidence="1 2">Belongs to the UPF0235 family.</text>
</comment>
<evidence type="ECO:0000256" key="2">
    <source>
        <dbReference type="HAMAP-Rule" id="MF_00634"/>
    </source>
</evidence>
<dbReference type="Proteomes" id="UP000295043">
    <property type="component" value="Unassembled WGS sequence"/>
</dbReference>
<comment type="caution">
    <text evidence="3">The sequence shown here is derived from an EMBL/GenBank/DDBJ whole genome shotgun (WGS) entry which is preliminary data.</text>
</comment>
<protein>
    <recommendedName>
        <fullName evidence="2">UPF0235 protein EV184_105208</fullName>
    </recommendedName>
</protein>
<sequence>MARTHVSASRSDVARGALTGFGDHARLTVRLTPNGGRDAIDGLETAADGEEHLKVRVRAVPEKGRANQALIALLAKSFGIARNRIALISGDTQRKKILRIEADPEAIQKRLSELAGETS</sequence>
<dbReference type="AlphaFoldDB" id="A0A4R2BY02"/>
<evidence type="ECO:0000313" key="4">
    <source>
        <dbReference type="Proteomes" id="UP000295043"/>
    </source>
</evidence>
<dbReference type="EMBL" id="SLVU01000005">
    <property type="protein sequence ID" value="TCN31953.1"/>
    <property type="molecule type" value="Genomic_DNA"/>
</dbReference>
<evidence type="ECO:0000313" key="3">
    <source>
        <dbReference type="EMBL" id="TCN31953.1"/>
    </source>
</evidence>
<evidence type="ECO:0000256" key="1">
    <source>
        <dbReference type="ARBA" id="ARBA00010364"/>
    </source>
</evidence>
<gene>
    <name evidence="3" type="ORF">EV184_105208</name>
</gene>
<dbReference type="SUPFAM" id="SSF69786">
    <property type="entry name" value="YggU-like"/>
    <property type="match status" value="1"/>
</dbReference>
<dbReference type="NCBIfam" id="NF002348">
    <property type="entry name" value="PRK01310.1"/>
    <property type="match status" value="1"/>
</dbReference>
<dbReference type="HAMAP" id="MF_00634">
    <property type="entry name" value="UPF0235"/>
    <property type="match status" value="1"/>
</dbReference>
<dbReference type="NCBIfam" id="TIGR00251">
    <property type="entry name" value="DUF167 family protein"/>
    <property type="match status" value="1"/>
</dbReference>